<dbReference type="STRING" id="716544.wcw_1315"/>
<protein>
    <submittedName>
        <fullName evidence="1">Putative membrane protein</fullName>
    </submittedName>
</protein>
<reference evidence="1 2" key="1">
    <citation type="journal article" date="2010" name="PLoS ONE">
        <title>The Waddlia genome: a window into chlamydial biology.</title>
        <authorList>
            <person name="Bertelli C."/>
            <person name="Collyn F."/>
            <person name="Croxatto A."/>
            <person name="Ruckert C."/>
            <person name="Polkinghorne A."/>
            <person name="Kebbi-Beghdadi C."/>
            <person name="Goesmann A."/>
            <person name="Vaughan L."/>
            <person name="Greub G."/>
        </authorList>
    </citation>
    <scope>NUCLEOTIDE SEQUENCE [LARGE SCALE GENOMIC DNA]</scope>
    <source>
        <strain evidence="2">ATCC VR-1470 / WSU 86-1044</strain>
    </source>
</reference>
<accession>D6YRH2</accession>
<organism evidence="1 2">
    <name type="scientific">Waddlia chondrophila (strain ATCC VR-1470 / WSU 86-1044)</name>
    <dbReference type="NCBI Taxonomy" id="716544"/>
    <lineage>
        <taxon>Bacteria</taxon>
        <taxon>Pseudomonadati</taxon>
        <taxon>Chlamydiota</taxon>
        <taxon>Chlamydiia</taxon>
        <taxon>Parachlamydiales</taxon>
        <taxon>Waddliaceae</taxon>
        <taxon>Waddlia</taxon>
    </lineage>
</organism>
<gene>
    <name evidence="1" type="primary">ompA9</name>
    <name evidence="1" type="ordered locus">wcw_1315</name>
</gene>
<dbReference type="OrthoDB" id="5653740at2"/>
<name>D6YRH2_WADCW</name>
<dbReference type="AlphaFoldDB" id="D6YRH2"/>
<evidence type="ECO:0000313" key="1">
    <source>
        <dbReference type="EMBL" id="ADI38667.1"/>
    </source>
</evidence>
<dbReference type="HOGENOM" id="CLU_741765_0_0_0"/>
<proteinExistence type="predicted"/>
<keyword evidence="2" id="KW-1185">Reference proteome</keyword>
<dbReference type="Pfam" id="PF05150">
    <property type="entry name" value="Legionella_OMP"/>
    <property type="match status" value="1"/>
</dbReference>
<dbReference type="InterPro" id="IPR007825">
    <property type="entry name" value="Major_OMP_Legionella"/>
</dbReference>
<dbReference type="EMBL" id="CP001928">
    <property type="protein sequence ID" value="ADI38667.1"/>
    <property type="molecule type" value="Genomic_DNA"/>
</dbReference>
<evidence type="ECO:0000313" key="2">
    <source>
        <dbReference type="Proteomes" id="UP000001505"/>
    </source>
</evidence>
<dbReference type="Proteomes" id="UP000001505">
    <property type="component" value="Chromosome"/>
</dbReference>
<dbReference type="KEGG" id="wch:wcw_1315"/>
<sequence>MRPDPHLLTIFIVHNFEHYLRLLTHDMEETMRSIKNSILILLSAAGCLTLSPVGAAEICECGFTIGGDYLYWSPCLSNLHFAAEGQSSFTEESNVSNIVNYHFIDPDWNGGFRLYLGKEDLCGCFDVMATYTNFSSKCFDSIVNKDPLLSLTWPTPLPVEYGRYATTDWKIDFQRAELVVGYSIEFGKGCGLCLKPFAGADYASICQDRIDKMHDVKPIEGDDKNSPVDPSLTNTLTRSLDYKGIGPMVGIGYDFELFEGLSTFGKASLSLLVGKADIEDEQEIFNNGTTTVNVQKYKDKCVCVPGVHLQTGLSLKTLVCNKWLLLRAGYEYLQYIHAPSHLMYNTESPGSFTGLNHNSVTFQGFFGGVAFSF</sequence>